<evidence type="ECO:0000313" key="12">
    <source>
        <dbReference type="Proteomes" id="UP001162030"/>
    </source>
</evidence>
<comment type="similarity">
    <text evidence="2 8">Belongs to the Fmt family.</text>
</comment>
<evidence type="ECO:0000256" key="4">
    <source>
        <dbReference type="ARBA" id="ARBA00016014"/>
    </source>
</evidence>
<keyword evidence="5 8" id="KW-0808">Transferase</keyword>
<proteinExistence type="inferred from homology"/>
<sequence>MKIVFAGTPEFAVPTLEMLLESPHDVCAVYTQPDRPAGRGWKLKPSPVKEVAQSRGVSVYQPVTLKDPEEQERLRSFKADLMVVVAYGLILPQPILEIPRLGCVNVHASLLPRWRGAAPIQRAILAGDETTGITIMKVEPRLDAGPMLHKKICRIAPLETAGELHDRLARLGAEALAEVLPAIEAGTVRLEVQDETQVTYAAKLEKHEARLDWNMPAVELERRVRAFNPWPVAETSYRGQTLRIWRAESLDEPASAEPGTLLERDRTLDVATGQGVLRLLEVQLPGGKRMSAQAFLNAHPVKLERLG</sequence>
<dbReference type="SUPFAM" id="SSF53328">
    <property type="entry name" value="Formyltransferase"/>
    <property type="match status" value="1"/>
</dbReference>
<evidence type="ECO:0000259" key="9">
    <source>
        <dbReference type="Pfam" id="PF00551"/>
    </source>
</evidence>
<comment type="catalytic activity">
    <reaction evidence="7 8">
        <text>L-methionyl-tRNA(fMet) + (6R)-10-formyltetrahydrofolate = N-formyl-L-methionyl-tRNA(fMet) + (6S)-5,6,7,8-tetrahydrofolate + H(+)</text>
        <dbReference type="Rhea" id="RHEA:24380"/>
        <dbReference type="Rhea" id="RHEA-COMP:9952"/>
        <dbReference type="Rhea" id="RHEA-COMP:9953"/>
        <dbReference type="ChEBI" id="CHEBI:15378"/>
        <dbReference type="ChEBI" id="CHEBI:57453"/>
        <dbReference type="ChEBI" id="CHEBI:78530"/>
        <dbReference type="ChEBI" id="CHEBI:78844"/>
        <dbReference type="ChEBI" id="CHEBI:195366"/>
        <dbReference type="EC" id="2.1.2.9"/>
    </reaction>
</comment>
<feature type="domain" description="Formyl transferase N-terminal" evidence="9">
    <location>
        <begin position="1"/>
        <end position="180"/>
    </location>
</feature>
<evidence type="ECO:0000313" key="11">
    <source>
        <dbReference type="EMBL" id="CAI8807810.1"/>
    </source>
</evidence>
<evidence type="ECO:0000256" key="3">
    <source>
        <dbReference type="ARBA" id="ARBA00012261"/>
    </source>
</evidence>
<organism evidence="11 12">
    <name type="scientific">Methylocaldum szegediense</name>
    <dbReference type="NCBI Taxonomy" id="73780"/>
    <lineage>
        <taxon>Bacteria</taxon>
        <taxon>Pseudomonadati</taxon>
        <taxon>Pseudomonadota</taxon>
        <taxon>Gammaproteobacteria</taxon>
        <taxon>Methylococcales</taxon>
        <taxon>Methylococcaceae</taxon>
        <taxon>Methylocaldum</taxon>
    </lineage>
</organism>
<evidence type="ECO:0000256" key="7">
    <source>
        <dbReference type="ARBA" id="ARBA00048558"/>
    </source>
</evidence>
<dbReference type="GO" id="GO:0004479">
    <property type="term" value="F:methionyl-tRNA formyltransferase activity"/>
    <property type="evidence" value="ECO:0007669"/>
    <property type="project" value="UniProtKB-EC"/>
</dbReference>
<dbReference type="CDD" id="cd08646">
    <property type="entry name" value="FMT_core_Met-tRNA-FMT_N"/>
    <property type="match status" value="1"/>
</dbReference>
<dbReference type="InterPro" id="IPR011034">
    <property type="entry name" value="Formyl_transferase-like_C_sf"/>
</dbReference>
<accession>A0ABM9I0F2</accession>
<comment type="function">
    <text evidence="1 8">Attaches a formyl group to the free amino group of methionyl-tRNA(fMet). The formyl group appears to play a dual role in the initiator identity of N-formylmethionyl-tRNA by promoting its recognition by IF2 and preventing the misappropriation of this tRNA by the elongation apparatus.</text>
</comment>
<dbReference type="InterPro" id="IPR037022">
    <property type="entry name" value="Formyl_trans_C_sf"/>
</dbReference>
<evidence type="ECO:0000256" key="2">
    <source>
        <dbReference type="ARBA" id="ARBA00010699"/>
    </source>
</evidence>
<dbReference type="NCBIfam" id="TIGR00460">
    <property type="entry name" value="fmt"/>
    <property type="match status" value="1"/>
</dbReference>
<dbReference type="InterPro" id="IPR005794">
    <property type="entry name" value="Fmt"/>
</dbReference>
<evidence type="ECO:0000256" key="8">
    <source>
        <dbReference type="HAMAP-Rule" id="MF_00182"/>
    </source>
</evidence>
<dbReference type="Pfam" id="PF02911">
    <property type="entry name" value="Formyl_trans_C"/>
    <property type="match status" value="1"/>
</dbReference>
<dbReference type="InterPro" id="IPR044135">
    <property type="entry name" value="Met-tRNA-FMT_C"/>
</dbReference>
<dbReference type="EMBL" id="OX458333">
    <property type="protein sequence ID" value="CAI8807810.1"/>
    <property type="molecule type" value="Genomic_DNA"/>
</dbReference>
<dbReference type="InterPro" id="IPR002376">
    <property type="entry name" value="Formyl_transf_N"/>
</dbReference>
<dbReference type="Proteomes" id="UP001162030">
    <property type="component" value="Chromosome"/>
</dbReference>
<dbReference type="InterPro" id="IPR041711">
    <property type="entry name" value="Met-tRNA-FMT_N"/>
</dbReference>
<reference evidence="11 12" key="1">
    <citation type="submission" date="2023-03" db="EMBL/GenBank/DDBJ databases">
        <authorList>
            <person name="Pearce D."/>
        </authorList>
    </citation>
    <scope>NUCLEOTIDE SEQUENCE [LARGE SCALE GENOMIC DNA]</scope>
    <source>
        <strain evidence="11">Msz</strain>
    </source>
</reference>
<name>A0ABM9I0F2_9GAMM</name>
<protein>
    <recommendedName>
        <fullName evidence="4 8">Methionyl-tRNA formyltransferase</fullName>
        <ecNumber evidence="3 8">2.1.2.9</ecNumber>
    </recommendedName>
</protein>
<dbReference type="RefSeq" id="WP_317963870.1">
    <property type="nucleotide sequence ID" value="NZ_OX458333.1"/>
</dbReference>
<keyword evidence="6 8" id="KW-0648">Protein biosynthesis</keyword>
<evidence type="ECO:0000256" key="6">
    <source>
        <dbReference type="ARBA" id="ARBA00022917"/>
    </source>
</evidence>
<dbReference type="PANTHER" id="PTHR11138">
    <property type="entry name" value="METHIONYL-TRNA FORMYLTRANSFERASE"/>
    <property type="match status" value="1"/>
</dbReference>
<keyword evidence="12" id="KW-1185">Reference proteome</keyword>
<dbReference type="Gene3D" id="3.40.50.170">
    <property type="entry name" value="Formyl transferase, N-terminal domain"/>
    <property type="match status" value="1"/>
</dbReference>
<dbReference type="InterPro" id="IPR036477">
    <property type="entry name" value="Formyl_transf_N_sf"/>
</dbReference>
<evidence type="ECO:0000256" key="5">
    <source>
        <dbReference type="ARBA" id="ARBA00022679"/>
    </source>
</evidence>
<dbReference type="Gene3D" id="3.10.25.10">
    <property type="entry name" value="Formyl transferase, C-terminal domain"/>
    <property type="match status" value="1"/>
</dbReference>
<dbReference type="CDD" id="cd08704">
    <property type="entry name" value="Met_tRNA_FMT_C"/>
    <property type="match status" value="1"/>
</dbReference>
<dbReference type="Pfam" id="PF00551">
    <property type="entry name" value="Formyl_trans_N"/>
    <property type="match status" value="1"/>
</dbReference>
<dbReference type="InterPro" id="IPR005793">
    <property type="entry name" value="Formyl_trans_C"/>
</dbReference>
<dbReference type="PANTHER" id="PTHR11138:SF5">
    <property type="entry name" value="METHIONYL-TRNA FORMYLTRANSFERASE, MITOCHONDRIAL"/>
    <property type="match status" value="1"/>
</dbReference>
<dbReference type="SUPFAM" id="SSF50486">
    <property type="entry name" value="FMT C-terminal domain-like"/>
    <property type="match status" value="1"/>
</dbReference>
<dbReference type="HAMAP" id="MF_00182">
    <property type="entry name" value="Formyl_trans"/>
    <property type="match status" value="1"/>
</dbReference>
<feature type="binding site" evidence="8">
    <location>
        <begin position="109"/>
        <end position="112"/>
    </location>
    <ligand>
        <name>(6S)-5,6,7,8-tetrahydrofolate</name>
        <dbReference type="ChEBI" id="CHEBI:57453"/>
    </ligand>
</feature>
<evidence type="ECO:0000256" key="1">
    <source>
        <dbReference type="ARBA" id="ARBA00002606"/>
    </source>
</evidence>
<gene>
    <name evidence="8 11" type="primary">fmt</name>
    <name evidence="11" type="ORF">MSZNOR_1717</name>
</gene>
<dbReference type="EC" id="2.1.2.9" evidence="3 8"/>
<feature type="domain" description="Formyl transferase C-terminal" evidence="10">
    <location>
        <begin position="203"/>
        <end position="299"/>
    </location>
</feature>
<evidence type="ECO:0000259" key="10">
    <source>
        <dbReference type="Pfam" id="PF02911"/>
    </source>
</evidence>